<sequence>MKIKRNPSRAPRPALGAGSLSRGAPAAAAASGCTGFVKASLKLIRLRETVNES</sequence>
<organism evidence="2 3">
    <name type="scientific">Plutella xylostella</name>
    <name type="common">Diamondback moth</name>
    <name type="synonym">Plutella maculipennis</name>
    <dbReference type="NCBI Taxonomy" id="51655"/>
    <lineage>
        <taxon>Eukaryota</taxon>
        <taxon>Metazoa</taxon>
        <taxon>Ecdysozoa</taxon>
        <taxon>Arthropoda</taxon>
        <taxon>Hexapoda</taxon>
        <taxon>Insecta</taxon>
        <taxon>Pterygota</taxon>
        <taxon>Neoptera</taxon>
        <taxon>Endopterygota</taxon>
        <taxon>Lepidoptera</taxon>
        <taxon>Glossata</taxon>
        <taxon>Ditrysia</taxon>
        <taxon>Yponomeutoidea</taxon>
        <taxon>Plutellidae</taxon>
        <taxon>Plutella</taxon>
    </lineage>
</organism>
<gene>
    <name evidence="2" type="ORF">JYU34_002991</name>
</gene>
<comment type="caution">
    <text evidence="2">The sequence shown here is derived from an EMBL/GenBank/DDBJ whole genome shotgun (WGS) entry which is preliminary data.</text>
</comment>
<evidence type="ECO:0000313" key="3">
    <source>
        <dbReference type="Proteomes" id="UP000823941"/>
    </source>
</evidence>
<name>A0ABQ7R3P5_PLUXY</name>
<protein>
    <submittedName>
        <fullName evidence="2">Uncharacterized protein</fullName>
    </submittedName>
</protein>
<dbReference type="EMBL" id="JAHIBW010000004">
    <property type="protein sequence ID" value="KAG7311906.1"/>
    <property type="molecule type" value="Genomic_DNA"/>
</dbReference>
<keyword evidence="3" id="KW-1185">Reference proteome</keyword>
<proteinExistence type="predicted"/>
<accession>A0ABQ7R3P5</accession>
<dbReference type="Proteomes" id="UP000823941">
    <property type="component" value="Chromosome 4"/>
</dbReference>
<feature type="region of interest" description="Disordered" evidence="1">
    <location>
        <begin position="1"/>
        <end position="21"/>
    </location>
</feature>
<evidence type="ECO:0000313" key="2">
    <source>
        <dbReference type="EMBL" id="KAG7311906.1"/>
    </source>
</evidence>
<reference evidence="2 3" key="1">
    <citation type="submission" date="2021-06" db="EMBL/GenBank/DDBJ databases">
        <title>A haploid diamondback moth (Plutella xylostella L.) genome assembly resolves 31 chromosomes and identifies a diamide resistance mutation.</title>
        <authorList>
            <person name="Ward C.M."/>
            <person name="Perry K.D."/>
            <person name="Baker G."/>
            <person name="Powis K."/>
            <person name="Heckel D.G."/>
            <person name="Baxter S.W."/>
        </authorList>
    </citation>
    <scope>NUCLEOTIDE SEQUENCE [LARGE SCALE GENOMIC DNA]</scope>
    <source>
        <strain evidence="2 3">LV</strain>
        <tissue evidence="2">Single pupa</tissue>
    </source>
</reference>
<dbReference type="PROSITE" id="PS51257">
    <property type="entry name" value="PROKAR_LIPOPROTEIN"/>
    <property type="match status" value="1"/>
</dbReference>
<evidence type="ECO:0000256" key="1">
    <source>
        <dbReference type="SAM" id="MobiDB-lite"/>
    </source>
</evidence>